<name>A0A0F9KWH3_9ZZZZ</name>
<gene>
    <name evidence="1" type="ORF">LCGC14_1276610</name>
</gene>
<sequence length="87" mass="10484">MKHKKLRHILGLLTNNGSYWINHDCFVEKTNTILLRRIENEIKKLKEYNKVLKEYEEKVLHEPNGRKDFSFDHADAYDDDSFADWNC</sequence>
<dbReference type="EMBL" id="LAZR01007216">
    <property type="protein sequence ID" value="KKM86674.1"/>
    <property type="molecule type" value="Genomic_DNA"/>
</dbReference>
<accession>A0A0F9KWH3</accession>
<protein>
    <submittedName>
        <fullName evidence="1">Uncharacterized protein</fullName>
    </submittedName>
</protein>
<evidence type="ECO:0000313" key="1">
    <source>
        <dbReference type="EMBL" id="KKM86674.1"/>
    </source>
</evidence>
<reference evidence="1" key="1">
    <citation type="journal article" date="2015" name="Nature">
        <title>Complex archaea that bridge the gap between prokaryotes and eukaryotes.</title>
        <authorList>
            <person name="Spang A."/>
            <person name="Saw J.H."/>
            <person name="Jorgensen S.L."/>
            <person name="Zaremba-Niedzwiedzka K."/>
            <person name="Martijn J."/>
            <person name="Lind A.E."/>
            <person name="van Eijk R."/>
            <person name="Schleper C."/>
            <person name="Guy L."/>
            <person name="Ettema T.J."/>
        </authorList>
    </citation>
    <scope>NUCLEOTIDE SEQUENCE</scope>
</reference>
<organism evidence="1">
    <name type="scientific">marine sediment metagenome</name>
    <dbReference type="NCBI Taxonomy" id="412755"/>
    <lineage>
        <taxon>unclassified sequences</taxon>
        <taxon>metagenomes</taxon>
        <taxon>ecological metagenomes</taxon>
    </lineage>
</organism>
<dbReference type="AlphaFoldDB" id="A0A0F9KWH3"/>
<comment type="caution">
    <text evidence="1">The sequence shown here is derived from an EMBL/GenBank/DDBJ whole genome shotgun (WGS) entry which is preliminary data.</text>
</comment>
<proteinExistence type="predicted"/>